<keyword evidence="3" id="KW-1185">Reference proteome</keyword>
<dbReference type="Pfam" id="PF00583">
    <property type="entry name" value="Acetyltransf_1"/>
    <property type="match status" value="1"/>
</dbReference>
<dbReference type="Proteomes" id="UP001362999">
    <property type="component" value="Unassembled WGS sequence"/>
</dbReference>
<dbReference type="PANTHER" id="PTHR43305">
    <property type="entry name" value="FAMILY N-ACETYLTRANSFERASE, PUTATIVE (AFU_ORTHOLOGUE AFUA_2G01380)-RELATED"/>
    <property type="match status" value="1"/>
</dbReference>
<dbReference type="AlphaFoldDB" id="A0AAW0CKH1"/>
<comment type="caution">
    <text evidence="2">The sequence shown here is derived from an EMBL/GenBank/DDBJ whole genome shotgun (WGS) entry which is preliminary data.</text>
</comment>
<dbReference type="GO" id="GO:0016747">
    <property type="term" value="F:acyltransferase activity, transferring groups other than amino-acyl groups"/>
    <property type="evidence" value="ECO:0007669"/>
    <property type="project" value="InterPro"/>
</dbReference>
<dbReference type="PANTHER" id="PTHR43305:SF1">
    <property type="entry name" value="FAMILY N-ACETYLTRANSFERASE, PUTATIVE (AFU_ORTHOLOGUE AFUA_2G01380)-RELATED"/>
    <property type="match status" value="1"/>
</dbReference>
<reference evidence="2 3" key="1">
    <citation type="journal article" date="2024" name="J Genomics">
        <title>Draft genome sequencing and assembly of Favolaschia claudopus CIRM-BRFM 2984 isolated from oak limbs.</title>
        <authorList>
            <person name="Navarro D."/>
            <person name="Drula E."/>
            <person name="Chaduli D."/>
            <person name="Cazenave R."/>
            <person name="Ahrendt S."/>
            <person name="Wang J."/>
            <person name="Lipzen A."/>
            <person name="Daum C."/>
            <person name="Barry K."/>
            <person name="Grigoriev I.V."/>
            <person name="Favel A."/>
            <person name="Rosso M.N."/>
            <person name="Martin F."/>
        </authorList>
    </citation>
    <scope>NUCLEOTIDE SEQUENCE [LARGE SCALE GENOMIC DNA]</scope>
    <source>
        <strain evidence="2 3">CIRM-BRFM 2984</strain>
    </source>
</reference>
<dbReference type="CDD" id="cd04301">
    <property type="entry name" value="NAT_SF"/>
    <property type="match status" value="1"/>
</dbReference>
<dbReference type="EMBL" id="JAWWNJ010000016">
    <property type="protein sequence ID" value="KAK7039567.1"/>
    <property type="molecule type" value="Genomic_DNA"/>
</dbReference>
<protein>
    <submittedName>
        <fullName evidence="2">Acyl-CoA N-acyltransferase</fullName>
    </submittedName>
</protein>
<evidence type="ECO:0000259" key="1">
    <source>
        <dbReference type="PROSITE" id="PS51186"/>
    </source>
</evidence>
<gene>
    <name evidence="2" type="ORF">R3P38DRAFT_2900437</name>
</gene>
<dbReference type="Gene3D" id="3.40.630.30">
    <property type="match status" value="1"/>
</dbReference>
<feature type="domain" description="N-acetyltransferase" evidence="1">
    <location>
        <begin position="8"/>
        <end position="171"/>
    </location>
</feature>
<organism evidence="2 3">
    <name type="scientific">Favolaschia claudopus</name>
    <dbReference type="NCBI Taxonomy" id="2862362"/>
    <lineage>
        <taxon>Eukaryota</taxon>
        <taxon>Fungi</taxon>
        <taxon>Dikarya</taxon>
        <taxon>Basidiomycota</taxon>
        <taxon>Agaricomycotina</taxon>
        <taxon>Agaricomycetes</taxon>
        <taxon>Agaricomycetidae</taxon>
        <taxon>Agaricales</taxon>
        <taxon>Marasmiineae</taxon>
        <taxon>Mycenaceae</taxon>
        <taxon>Favolaschia</taxon>
    </lineage>
</organism>
<dbReference type="InterPro" id="IPR052777">
    <property type="entry name" value="Acetyltransferase_Enz"/>
</dbReference>
<proteinExistence type="predicted"/>
<dbReference type="PROSITE" id="PS51186">
    <property type="entry name" value="GNAT"/>
    <property type="match status" value="1"/>
</dbReference>
<sequence>MSSDATFLLVPAHTPEHLPLVRSLFTSYTTWLDLDLTFQNYAAELADLPGAYSPPSGAILLAIDAETSTPLGIIAMRPLKSRAGNADSSERCCELKRLYTLPEARGRGVARALVREALNVAREAGYQKAMLDTLEKMEAARKLYASEGFEETEKYYETPLVDTMFMVKKLNA</sequence>
<dbReference type="InterPro" id="IPR000182">
    <property type="entry name" value="GNAT_dom"/>
</dbReference>
<dbReference type="SUPFAM" id="SSF55729">
    <property type="entry name" value="Acyl-CoA N-acyltransferases (Nat)"/>
    <property type="match status" value="1"/>
</dbReference>
<evidence type="ECO:0000313" key="3">
    <source>
        <dbReference type="Proteomes" id="UP001362999"/>
    </source>
</evidence>
<accession>A0AAW0CKH1</accession>
<dbReference type="InterPro" id="IPR016181">
    <property type="entry name" value="Acyl_CoA_acyltransferase"/>
</dbReference>
<evidence type="ECO:0000313" key="2">
    <source>
        <dbReference type="EMBL" id="KAK7039567.1"/>
    </source>
</evidence>
<name>A0AAW0CKH1_9AGAR</name>